<keyword evidence="4" id="KW-1185">Reference proteome</keyword>
<dbReference type="EMBL" id="QTTT01000001">
    <property type="protein sequence ID" value="REE94866.1"/>
    <property type="molecule type" value="Genomic_DNA"/>
</dbReference>
<dbReference type="InterPro" id="IPR011528">
    <property type="entry name" value="NERD"/>
</dbReference>
<accession>A0A3D9SG32</accession>
<organism evidence="3 4">
    <name type="scientific">Thermomonospora umbrina</name>
    <dbReference type="NCBI Taxonomy" id="111806"/>
    <lineage>
        <taxon>Bacteria</taxon>
        <taxon>Bacillati</taxon>
        <taxon>Actinomycetota</taxon>
        <taxon>Actinomycetes</taxon>
        <taxon>Streptosporangiales</taxon>
        <taxon>Thermomonosporaceae</taxon>
        <taxon>Thermomonospora</taxon>
    </lineage>
</organism>
<dbReference type="Pfam" id="PF08378">
    <property type="entry name" value="NERD"/>
    <property type="match status" value="1"/>
</dbReference>
<gene>
    <name evidence="3" type="ORF">DFJ69_0235</name>
</gene>
<keyword evidence="1" id="KW-0812">Transmembrane</keyword>
<evidence type="ECO:0000259" key="2">
    <source>
        <dbReference type="PROSITE" id="PS50965"/>
    </source>
</evidence>
<evidence type="ECO:0000313" key="4">
    <source>
        <dbReference type="Proteomes" id="UP000256661"/>
    </source>
</evidence>
<keyword evidence="1" id="KW-1133">Transmembrane helix</keyword>
<evidence type="ECO:0000256" key="1">
    <source>
        <dbReference type="SAM" id="Phobius"/>
    </source>
</evidence>
<dbReference type="OrthoDB" id="4246706at2"/>
<dbReference type="Proteomes" id="UP000256661">
    <property type="component" value="Unassembled WGS sequence"/>
</dbReference>
<dbReference type="RefSeq" id="WP_116020754.1">
    <property type="nucleotide sequence ID" value="NZ_QTTT01000001.1"/>
</dbReference>
<reference evidence="3 4" key="1">
    <citation type="submission" date="2018-08" db="EMBL/GenBank/DDBJ databases">
        <title>Sequencing the genomes of 1000 actinobacteria strains.</title>
        <authorList>
            <person name="Klenk H.-P."/>
        </authorList>
    </citation>
    <scope>NUCLEOTIDE SEQUENCE [LARGE SCALE GENOMIC DNA]</scope>
    <source>
        <strain evidence="3 4">DSM 43927</strain>
    </source>
</reference>
<sequence length="255" mass="28237">MIGSSIYTRGRDAFTGGSPQAVFEELWLRDRKSRLRTRAIVAGVALVAGGYLLSPVAGVVLAAVAGGADALTHWWRYRSAGVWRRGLRGEEQMARLLRWTLERRGHRVLHQRVVPGHDTLDQLLIGPHGVWLIDNQAWHPETELTEYGGRLFIDDRTPSPLIKRLTGAARSVADVLSERMGTEITVSPLLVVHGGRIRGRRRSFTADGITVLRPSEVPRLPSRHPTAELSPKMVEAIMREAILALPIGGRTMTDD</sequence>
<name>A0A3D9SG32_9ACTN</name>
<comment type="caution">
    <text evidence="3">The sequence shown here is derived from an EMBL/GenBank/DDBJ whole genome shotgun (WGS) entry which is preliminary data.</text>
</comment>
<protein>
    <submittedName>
        <fullName evidence="3">Nuclease-like protein</fullName>
    </submittedName>
</protein>
<dbReference type="AlphaFoldDB" id="A0A3D9SG32"/>
<dbReference type="PROSITE" id="PS50965">
    <property type="entry name" value="NERD"/>
    <property type="match status" value="1"/>
</dbReference>
<keyword evidence="1" id="KW-0472">Membrane</keyword>
<feature type="transmembrane region" description="Helical" evidence="1">
    <location>
        <begin position="39"/>
        <end position="64"/>
    </location>
</feature>
<proteinExistence type="predicted"/>
<feature type="domain" description="NERD" evidence="2">
    <location>
        <begin position="85"/>
        <end position="199"/>
    </location>
</feature>
<evidence type="ECO:0000313" key="3">
    <source>
        <dbReference type="EMBL" id="REE94866.1"/>
    </source>
</evidence>